<dbReference type="EMBL" id="WIWJ01000047">
    <property type="protein sequence ID" value="MQT49202.1"/>
    <property type="molecule type" value="Genomic_DNA"/>
</dbReference>
<evidence type="ECO:0000313" key="3">
    <source>
        <dbReference type="EMBL" id="MQT90956.1"/>
    </source>
</evidence>
<evidence type="ECO:0000313" key="4">
    <source>
        <dbReference type="Proteomes" id="UP000441404"/>
    </source>
</evidence>
<feature type="domain" description="Dermonecrotic toxin N-terminal" evidence="1">
    <location>
        <begin position="935"/>
        <end position="1180"/>
    </location>
</feature>
<gene>
    <name evidence="3" type="ORF">GHO39_17700</name>
    <name evidence="2" type="ORF">GHO40_21065</name>
</gene>
<sequence length="1751" mass="195429">MSTPPLPFYAPQALHDTYLKSLDLAQTKGIINADEKERLGSLLQDETGARAVYAFYPIVSRDHYRPVHWVAGLILRLDLAPASAVFLFTALGRFERFATKSALRTALQLLLDSPQENDELLRFCPVDVRPYLTQAGYFSLVTRQVSGLVMTGVSQAIESFLRSCQEQTLQALVELPTLRSVLDGNVSYAVSNQFRGPHFEVLKLQVRSTRLGGSALTEGDVTTASLSTLALDYYLQGGFAAHYRREYLGLPAAIASLSHSEIEQGFERALKQATEDLAGSMQRSLNRTWQPASLPRRALYDYCVARQADMFYQQTVQALHEQKVTAAQFAQLQHVLSGTFKDVQAQVARLAVFDPDKGEVGLSGVFCIFFPGLNSPVFLFGGAEGLQQFETRARLKDAILSPLRAPALYDSIARYAALDQQALLAGMQELRLSVENIDADVFGFCVQAIHKKQASDVDFLLKEFKARRIALAGVDHALDVRELIDQGLLALSPPERWSSRFMRHAHELTLTPRSKGGQADLLSVKLPRLEAQVDELLRDWPTVWAVATARLQTLLVSHGHAPSDVHRLVVQVFDQAPQPGVVPVRSLSLVEALLERVTGYQPLPQNPDLIQVFMQPLANGELKPTRRLAATKLLTLLEQASPSFVQLMVQRQWAFFHAPYPEQSPDALVDRLSTIRMVMLRAELRLLSLENHLQATERAVLGVVLGYPISDQRPALDQFVPDVFALTASFEGVASALDITNCLLFTQRGGLESDAAGRAVFWSPTLGFEGFASVDACKAMLEARLMDKGLRWGLLTHVNASDQARVIRYLEGTPQWQPAGQNGWFYFERFEEDFARQSQNTVINQLLADTRHVCSLAVKTPFSGQGFENSFKSLLVAGRAGVQVARVSEMARLQWFKASLPEWLKSASAVDQKAYADVLQRYQHSTEAVQSYLHNIPQLSVYSNALLTARLDLDFPGANLNPEAIEIAIDTYLAGPVPVGSTPSFLPAATTHSVQSLTQFALNGLHRINQGVMFVRLREGGALPVALNALYVRRLVRELDLGTHYQDLIKTMLAPGREGVALRQQQFAEQLAVQMLEQAMRQKLQDPEFETAYRYICHVISMPDGAAREALDQVYITVRPFELIEEPGADPDRVRGVYIIGPVEPKSGPQVLWITYSERFTFKAYANDAALLADLGVNTELQADILQRIAPYTRKVYDHGGFVEPHLARYGDSSLNWLLLKALPPTLARTPIAGNLFRVMYKDNYEALLTMAAAQTETTAQADWEAFKYLMSLVITSALMFLPARLNIPLVVWQSLGWLSQGVEAAKKGDWGESVAEFATMLLLCASGYGVSRPSSASHAPVEPVVEPVRLTAQQRAGLEPFQVHDVTLLDLRTEPQTQLFSHPQTKLHYVHLDGCLFRVQAWRNRWRIDIGEGRDGPLIKLNARKLWELDPNEPLLGGGPVMSTTAALADRITHEIQATGMGSIQRQFPDKALAIRDAHGQAVTYLERCQNALHTLNEPGAGNAAHRELIKEFFDVPSLEPHLLDRLNHTIEPMLTRFLHPDLSPLTSRRYMVCRSRFNDKAVAWIHRWDTDKRLFLSERFFTTLFDTPQALSHPYLKPTDPPFAVNVHYRASFLLHEVSHGVLNTEDINYLNPGFPYDDLLDDTTEFGNQLKAFNQIIQECHSPHLQPEYLFQQFDVERHTWADIPSNPGKAKVKAITGVQTLAEARSIFTDDPVKRVELMLANADTVVLLITRLGRVQPVVPEMSKSV</sequence>
<dbReference type="Proteomes" id="UP000441404">
    <property type="component" value="Unassembled WGS sequence"/>
</dbReference>
<evidence type="ECO:0000259" key="1">
    <source>
        <dbReference type="Pfam" id="PF20178"/>
    </source>
</evidence>
<proteinExistence type="predicted"/>
<dbReference type="Gene3D" id="3.40.390.10">
    <property type="entry name" value="Collagenase (Catalytic Domain)"/>
    <property type="match status" value="1"/>
</dbReference>
<accession>A0A6A7YML3</accession>
<evidence type="ECO:0000313" key="5">
    <source>
        <dbReference type="Proteomes" id="UP000489190"/>
    </source>
</evidence>
<name>A0A6A7YML3_9PSED</name>
<reference evidence="4 5" key="1">
    <citation type="submission" date="2019-10" db="EMBL/GenBank/DDBJ databases">
        <title>Evaluation of single-gene subtyping targets for Pseudomonas.</title>
        <authorList>
            <person name="Reichler S.J."/>
            <person name="Orsi R.H."/>
            <person name="Wiedmann M."/>
            <person name="Martin N.H."/>
            <person name="Murphy S.I."/>
        </authorList>
    </citation>
    <scope>NUCLEOTIDE SEQUENCE [LARGE SCALE GENOMIC DNA]</scope>
    <source>
        <strain evidence="3 5">FSL R10-3254</strain>
        <strain evidence="2 4">FSL R10-3257</strain>
    </source>
</reference>
<dbReference type="RefSeq" id="WP_153329646.1">
    <property type="nucleotide sequence ID" value="NZ_WIWI01000049.1"/>
</dbReference>
<dbReference type="InterPro" id="IPR046673">
    <property type="entry name" value="ToxA_N"/>
</dbReference>
<dbReference type="EMBL" id="WIWI01000049">
    <property type="protein sequence ID" value="MQT90956.1"/>
    <property type="molecule type" value="Genomic_DNA"/>
</dbReference>
<protein>
    <recommendedName>
        <fullName evidence="1">Dermonecrotic toxin N-terminal domain-containing protein</fullName>
    </recommendedName>
</protein>
<dbReference type="InterPro" id="IPR024079">
    <property type="entry name" value="MetalloPept_cat_dom_sf"/>
</dbReference>
<dbReference type="Pfam" id="PF20178">
    <property type="entry name" value="ToxA_N"/>
    <property type="match status" value="1"/>
</dbReference>
<comment type="caution">
    <text evidence="3">The sequence shown here is derived from an EMBL/GenBank/DDBJ whole genome shotgun (WGS) entry which is preliminary data.</text>
</comment>
<dbReference type="Proteomes" id="UP000489190">
    <property type="component" value="Unassembled WGS sequence"/>
</dbReference>
<evidence type="ECO:0000313" key="2">
    <source>
        <dbReference type="EMBL" id="MQT49202.1"/>
    </source>
</evidence>
<organism evidence="3 5">
    <name type="scientific">Pseudomonas helleri</name>
    <dbReference type="NCBI Taxonomy" id="1608996"/>
    <lineage>
        <taxon>Bacteria</taxon>
        <taxon>Pseudomonadati</taxon>
        <taxon>Pseudomonadota</taxon>
        <taxon>Gammaproteobacteria</taxon>
        <taxon>Pseudomonadales</taxon>
        <taxon>Pseudomonadaceae</taxon>
        <taxon>Pseudomonas</taxon>
    </lineage>
</organism>
<dbReference type="GO" id="GO:0008237">
    <property type="term" value="F:metallopeptidase activity"/>
    <property type="evidence" value="ECO:0007669"/>
    <property type="project" value="InterPro"/>
</dbReference>